<dbReference type="InterPro" id="IPR055979">
    <property type="entry name" value="DUF7557"/>
</dbReference>
<proteinExistence type="predicted"/>
<protein>
    <submittedName>
        <fullName evidence="1">Uncharacterized protein</fullName>
    </submittedName>
</protein>
<reference evidence="1" key="1">
    <citation type="journal article" date="2015" name="Nature">
        <title>Complex archaea that bridge the gap between prokaryotes and eukaryotes.</title>
        <authorList>
            <person name="Spang A."/>
            <person name="Saw J.H."/>
            <person name="Jorgensen S.L."/>
            <person name="Zaremba-Niedzwiedzka K."/>
            <person name="Martijn J."/>
            <person name="Lind A.E."/>
            <person name="van Eijk R."/>
            <person name="Schleper C."/>
            <person name="Guy L."/>
            <person name="Ettema T.J."/>
        </authorList>
    </citation>
    <scope>NUCLEOTIDE SEQUENCE</scope>
</reference>
<name>A0A0F9LMM3_9ZZZZ</name>
<evidence type="ECO:0000313" key="1">
    <source>
        <dbReference type="EMBL" id="KKM65625.1"/>
    </source>
</evidence>
<dbReference type="EMBL" id="LAZR01010692">
    <property type="protein sequence ID" value="KKM65625.1"/>
    <property type="molecule type" value="Genomic_DNA"/>
</dbReference>
<organism evidence="1">
    <name type="scientific">marine sediment metagenome</name>
    <dbReference type="NCBI Taxonomy" id="412755"/>
    <lineage>
        <taxon>unclassified sequences</taxon>
        <taxon>metagenomes</taxon>
        <taxon>ecological metagenomes</taxon>
    </lineage>
</organism>
<accession>A0A0F9LMM3</accession>
<comment type="caution">
    <text evidence="1">The sequence shown here is derived from an EMBL/GenBank/DDBJ whole genome shotgun (WGS) entry which is preliminary data.</text>
</comment>
<gene>
    <name evidence="1" type="ORF">LCGC14_1489320</name>
</gene>
<dbReference type="AlphaFoldDB" id="A0A0F9LMM3"/>
<sequence length="41" mass="4898">MVNETTLIRITEDTKDALDKRKEHHRETYDDVITRLLNGKK</sequence>
<dbReference type="Pfam" id="PF24434">
    <property type="entry name" value="DUF7557"/>
    <property type="match status" value="1"/>
</dbReference>